<keyword evidence="6" id="KW-0238">DNA-binding</keyword>
<sequence>MDKQLLNLKQLINRNVQAVMPQEDQKEDFKNNITNYIKSLKNNENQGEEFQKGIFRDFLETVIPDNQINTSDRIDLAIYNGNNSESTVGVIVEYKKLNNKTEMMSTSNLNAKGFRELVSYYLKERIINKNLEVKRGIVTNGYEFFVIDSKELEKHFIKNKKLVENFKKFEKRQLSGTTTDFLYDEVVASEIDKALNKKIKIGYFNLQDYLVKGTDRFKQNQITQLYRFFSSENLLNEEIFSDSNSLNKNFYNELLYIMGLEEHKKSDNKVIDRLKENKRQYASLVENTIEQLDMKDVPEKESFDIAVQLVVVWVNRILFLKLLESSLVSFNNSIDYKFLNYKKLHTFDDINNLFFAVMAKRLDERHPRIKVEYTNVPYMNSSLFEATDLEKSGKGITINELREGDIEVYSKTNLKDNDGKKLTGKISILDYLFKFLSSYDFTSAVGAKSKKEQDQLINASVLGLIFEKINGYKDGSFFTPGKITMYMAKRAVRQAVLTKVNEVMGWNAKNVVQLGMRMRDYDFSMEDRKKISYAIDELKVLDPAVGSGHFLVSILNELIAIKSSLRVLFDTDGRLMNDIQCTVVNDELIIQTETGDNFAYDANKPATLRIQKALFHQKQRIIENCLYGVDLNPNSVNICRLRLWIELLKNAYYSVDENSNRILTTLPNIDINIKTGDSLIHRFKLDATFDLRSTSFKEYLSLVKQYKETSDKQVKADINDSIKKIKDKLFASFTTPVGQKLRKLESELAGAGQTSFFEKFDNQRFKELKEEADKAQENFDNHKNDPMFSNGLEWRIEFPEVLDENGDFVGFDIVIANPPYLAARSKTFGEREKEYFKEEYVVNEYQINTYQLFLELGYNLLRKDGYLAYIVPNNLLTLQKAQKTRDFLKENFADLILINSLDKLFADASVDNCLVFAKKAKANSITVGTLKNGDYDTVGTVKNDFFGEKPIFSISMVKYKEAIDAYWKINSFAPLARESLADLKSGVKRYETGKGTPKQTALDGQNHIFNSDTKIDGTYLPYVEGGDIDRYSISLSSGYIKYGPNLAAMRKPEYFKGSRILVRQIPKKATYGIQAAYTDENIINDMNTMIIRNIQIDPLSLLGIINSKLMTLWFLMKFDKFQRRTFPQYRVNELGQFPIPEINEELQLKISSVVKDIMIKAETDQNYDNENYKVDELVMTAFGLTEAEKQSVRKFEF</sequence>
<keyword evidence="2" id="KW-0489">Methyltransferase</keyword>
<evidence type="ECO:0000313" key="14">
    <source>
        <dbReference type="Proteomes" id="UP000235649"/>
    </source>
</evidence>
<keyword evidence="13" id="KW-0255">Endonuclease</keyword>
<dbReference type="InterPro" id="IPR011639">
    <property type="entry name" value="MethylTrfase_TaqI-like_dom"/>
</dbReference>
<dbReference type="GO" id="GO:0003677">
    <property type="term" value="F:DNA binding"/>
    <property type="evidence" value="ECO:0007669"/>
    <property type="project" value="UniProtKB-KW"/>
</dbReference>
<feature type="domain" description="TaqI-like C-terminal specificity" evidence="10">
    <location>
        <begin position="1021"/>
        <end position="1139"/>
    </location>
</feature>
<dbReference type="InterPro" id="IPR055573">
    <property type="entry name" value="DUF7149"/>
</dbReference>
<reference evidence="13 14" key="1">
    <citation type="submission" date="2017-05" db="EMBL/GenBank/DDBJ databases">
        <title>Lactobacillus nurukis nov., sp. nov., isolated from nuruk.</title>
        <authorList>
            <person name="Kim S.-J."/>
        </authorList>
    </citation>
    <scope>NUCLEOTIDE SEQUENCE [LARGE SCALE GENOMIC DNA]</scope>
    <source>
        <strain evidence="13 14">SYF10-1a</strain>
    </source>
</reference>
<keyword evidence="4" id="KW-0949">S-adenosyl-L-methionine</keyword>
<keyword evidence="3" id="KW-0808">Transferase</keyword>
<gene>
    <name evidence="13" type="ORF">CBP76_02645</name>
</gene>
<dbReference type="Pfam" id="PF25120">
    <property type="entry name" value="DUF7814"/>
    <property type="match status" value="1"/>
</dbReference>
<keyword evidence="8" id="KW-0175">Coiled coil</keyword>
<dbReference type="PANTHER" id="PTHR33841">
    <property type="entry name" value="DNA METHYLTRANSFERASE YEEA-RELATED"/>
    <property type="match status" value="1"/>
</dbReference>
<evidence type="ECO:0000256" key="1">
    <source>
        <dbReference type="ARBA" id="ARBA00011900"/>
    </source>
</evidence>
<feature type="domain" description="Type II methyltransferase M.TaqI-like" evidence="9">
    <location>
        <begin position="624"/>
        <end position="892"/>
    </location>
</feature>
<evidence type="ECO:0000259" key="9">
    <source>
        <dbReference type="Pfam" id="PF07669"/>
    </source>
</evidence>
<proteinExistence type="predicted"/>
<accession>A0A2N7AWQ4</accession>
<dbReference type="PANTHER" id="PTHR33841:SF1">
    <property type="entry name" value="DNA METHYLTRANSFERASE A"/>
    <property type="match status" value="1"/>
</dbReference>
<evidence type="ECO:0000259" key="12">
    <source>
        <dbReference type="Pfam" id="PF25120"/>
    </source>
</evidence>
<organism evidence="13 14">
    <name type="scientific">Companilactobacillus nuruki</name>
    <dbReference type="NCBI Taxonomy" id="1993540"/>
    <lineage>
        <taxon>Bacteria</taxon>
        <taxon>Bacillati</taxon>
        <taxon>Bacillota</taxon>
        <taxon>Bacilli</taxon>
        <taxon>Lactobacillales</taxon>
        <taxon>Lactobacillaceae</taxon>
        <taxon>Companilactobacillus</taxon>
    </lineage>
</organism>
<evidence type="ECO:0000256" key="2">
    <source>
        <dbReference type="ARBA" id="ARBA00022603"/>
    </source>
</evidence>
<dbReference type="InterPro" id="IPR056716">
    <property type="entry name" value="DUF7814"/>
</dbReference>
<dbReference type="AlphaFoldDB" id="A0A2N7AWQ4"/>
<comment type="caution">
    <text evidence="13">The sequence shown here is derived from an EMBL/GenBank/DDBJ whole genome shotgun (WGS) entry which is preliminary data.</text>
</comment>
<keyword evidence="5" id="KW-0680">Restriction system</keyword>
<keyword evidence="14" id="KW-1185">Reference proteome</keyword>
<dbReference type="InterPro" id="IPR002052">
    <property type="entry name" value="DNA_methylase_N6_adenine_CS"/>
</dbReference>
<dbReference type="PROSITE" id="PS00092">
    <property type="entry name" value="N6_MTASE"/>
    <property type="match status" value="1"/>
</dbReference>
<dbReference type="OrthoDB" id="32195at2"/>
<dbReference type="PRINTS" id="PR00507">
    <property type="entry name" value="N12N6MTFRASE"/>
</dbReference>
<dbReference type="EMBL" id="NIPR01000005">
    <property type="protein sequence ID" value="PMD73175.1"/>
    <property type="molecule type" value="Genomic_DNA"/>
</dbReference>
<dbReference type="GO" id="GO:0009307">
    <property type="term" value="P:DNA restriction-modification system"/>
    <property type="evidence" value="ECO:0007669"/>
    <property type="project" value="UniProtKB-KW"/>
</dbReference>
<dbReference type="Proteomes" id="UP000235649">
    <property type="component" value="Unassembled WGS sequence"/>
</dbReference>
<feature type="domain" description="DUF7814" evidence="12">
    <location>
        <begin position="243"/>
        <end position="457"/>
    </location>
</feature>
<dbReference type="EC" id="2.1.1.72" evidence="1"/>
<evidence type="ECO:0000256" key="3">
    <source>
        <dbReference type="ARBA" id="ARBA00022679"/>
    </source>
</evidence>
<feature type="domain" description="DUF7149" evidence="11">
    <location>
        <begin position="7"/>
        <end position="242"/>
    </location>
</feature>
<dbReference type="GO" id="GO:0009007">
    <property type="term" value="F:site-specific DNA-methyltransferase (adenine-specific) activity"/>
    <property type="evidence" value="ECO:0007669"/>
    <property type="project" value="UniProtKB-EC"/>
</dbReference>
<evidence type="ECO:0000256" key="8">
    <source>
        <dbReference type="SAM" id="Coils"/>
    </source>
</evidence>
<protein>
    <recommendedName>
        <fullName evidence="1">site-specific DNA-methyltransferase (adenine-specific)</fullName>
        <ecNumber evidence="1">2.1.1.72</ecNumber>
    </recommendedName>
</protein>
<dbReference type="InterPro" id="IPR029063">
    <property type="entry name" value="SAM-dependent_MTases_sf"/>
</dbReference>
<dbReference type="Pfam" id="PF23653">
    <property type="entry name" value="DUF7149"/>
    <property type="match status" value="1"/>
</dbReference>
<evidence type="ECO:0000256" key="5">
    <source>
        <dbReference type="ARBA" id="ARBA00022747"/>
    </source>
</evidence>
<evidence type="ECO:0000259" key="11">
    <source>
        <dbReference type="Pfam" id="PF23653"/>
    </source>
</evidence>
<evidence type="ECO:0000256" key="6">
    <source>
        <dbReference type="ARBA" id="ARBA00023125"/>
    </source>
</evidence>
<dbReference type="Pfam" id="PF12950">
    <property type="entry name" value="TaqI_C"/>
    <property type="match status" value="1"/>
</dbReference>
<evidence type="ECO:0000313" key="13">
    <source>
        <dbReference type="EMBL" id="PMD73175.1"/>
    </source>
</evidence>
<dbReference type="Pfam" id="PF07669">
    <property type="entry name" value="Eco57I"/>
    <property type="match status" value="1"/>
</dbReference>
<dbReference type="GO" id="GO:0004519">
    <property type="term" value="F:endonuclease activity"/>
    <property type="evidence" value="ECO:0007669"/>
    <property type="project" value="UniProtKB-KW"/>
</dbReference>
<keyword evidence="13" id="KW-0378">Hydrolase</keyword>
<evidence type="ECO:0000259" key="10">
    <source>
        <dbReference type="Pfam" id="PF12950"/>
    </source>
</evidence>
<dbReference type="SUPFAM" id="SSF53335">
    <property type="entry name" value="S-adenosyl-L-methionine-dependent methyltransferases"/>
    <property type="match status" value="1"/>
</dbReference>
<comment type="catalytic activity">
    <reaction evidence="7">
        <text>a 2'-deoxyadenosine in DNA + S-adenosyl-L-methionine = an N(6)-methyl-2'-deoxyadenosine in DNA + S-adenosyl-L-homocysteine + H(+)</text>
        <dbReference type="Rhea" id="RHEA:15197"/>
        <dbReference type="Rhea" id="RHEA-COMP:12418"/>
        <dbReference type="Rhea" id="RHEA-COMP:12419"/>
        <dbReference type="ChEBI" id="CHEBI:15378"/>
        <dbReference type="ChEBI" id="CHEBI:57856"/>
        <dbReference type="ChEBI" id="CHEBI:59789"/>
        <dbReference type="ChEBI" id="CHEBI:90615"/>
        <dbReference type="ChEBI" id="CHEBI:90616"/>
        <dbReference type="EC" id="2.1.1.72"/>
    </reaction>
</comment>
<feature type="coiled-coil region" evidence="8">
    <location>
        <begin position="758"/>
        <end position="785"/>
    </location>
</feature>
<keyword evidence="13" id="KW-0540">Nuclease</keyword>
<dbReference type="Gene3D" id="3.40.50.150">
    <property type="entry name" value="Vaccinia Virus protein VP39"/>
    <property type="match status" value="1"/>
</dbReference>
<evidence type="ECO:0000256" key="4">
    <source>
        <dbReference type="ARBA" id="ARBA00022691"/>
    </source>
</evidence>
<evidence type="ECO:0000256" key="7">
    <source>
        <dbReference type="ARBA" id="ARBA00047942"/>
    </source>
</evidence>
<name>A0A2N7AWQ4_9LACO</name>
<dbReference type="GO" id="GO:0032259">
    <property type="term" value="P:methylation"/>
    <property type="evidence" value="ECO:0007669"/>
    <property type="project" value="UniProtKB-KW"/>
</dbReference>
<dbReference type="InterPro" id="IPR025931">
    <property type="entry name" value="TaqI_C"/>
</dbReference>
<dbReference type="InterPro" id="IPR050953">
    <property type="entry name" value="N4_N6_ade-DNA_methylase"/>
</dbReference>